<sequence>MNTKQKLCLAVMGLTVSVLMSNFLLQKQKALDFVENNIRKLAYTTTRKTAFQSIVNKEMQQNKSAMFIDRAKMIGNKTKEGIVAVTMVNEAYLEMTYSWLCNTVNMHVHEQVLIIATDETTLGKLQHDWPNVTSVLHSLSTTKVEYREAGYIRYMLTRALLVLSMLENNVTILLFEVDAIWFSSPFPLLQSLLKYDIVGAQISKYHQIAGGFLLLKPAKATQVVFTKVIDKLYGFLETYSNVKDDKKLPDGENDQTYLHEAIMSQQNLKYKLLDFNIIEDGLWYSRSHNDSTETRPLVLNNNWVIGNDAKVERAKKFGHWFLDGNNSCDFENVRKMTRD</sequence>
<organism evidence="1 2">
    <name type="scientific">Owenia fusiformis</name>
    <name type="common">Polychaete worm</name>
    <dbReference type="NCBI Taxonomy" id="6347"/>
    <lineage>
        <taxon>Eukaryota</taxon>
        <taxon>Metazoa</taxon>
        <taxon>Spiralia</taxon>
        <taxon>Lophotrochozoa</taxon>
        <taxon>Annelida</taxon>
        <taxon>Polychaeta</taxon>
        <taxon>Sedentaria</taxon>
        <taxon>Canalipalpata</taxon>
        <taxon>Sabellida</taxon>
        <taxon>Oweniida</taxon>
        <taxon>Oweniidae</taxon>
        <taxon>Owenia</taxon>
    </lineage>
</organism>
<dbReference type="GO" id="GO:0005794">
    <property type="term" value="C:Golgi apparatus"/>
    <property type="evidence" value="ECO:0007669"/>
    <property type="project" value="TreeGrafter"/>
</dbReference>
<reference evidence="1" key="1">
    <citation type="submission" date="2022-03" db="EMBL/GenBank/DDBJ databases">
        <authorList>
            <person name="Martin C."/>
        </authorList>
    </citation>
    <scope>NUCLEOTIDE SEQUENCE</scope>
</reference>
<keyword evidence="2" id="KW-1185">Reference proteome</keyword>
<dbReference type="Pfam" id="PF03407">
    <property type="entry name" value="Nucleotid_trans"/>
    <property type="match status" value="1"/>
</dbReference>
<dbReference type="GO" id="GO:0016757">
    <property type="term" value="F:glycosyltransferase activity"/>
    <property type="evidence" value="ECO:0007669"/>
    <property type="project" value="TreeGrafter"/>
</dbReference>
<accession>A0A8J1Y962</accession>
<gene>
    <name evidence="1" type="ORF">OFUS_LOCUS26412</name>
</gene>
<name>A0A8J1Y962_OWEFU</name>
<proteinExistence type="predicted"/>
<evidence type="ECO:0000313" key="2">
    <source>
        <dbReference type="Proteomes" id="UP000749559"/>
    </source>
</evidence>
<dbReference type="OrthoDB" id="1712432at2759"/>
<dbReference type="InterPro" id="IPR052636">
    <property type="entry name" value="UDP-D-xylose:L-fucose_XylT"/>
</dbReference>
<dbReference type="AlphaFoldDB" id="A0A8J1Y962"/>
<evidence type="ECO:0000313" key="1">
    <source>
        <dbReference type="EMBL" id="CAH1802765.1"/>
    </source>
</evidence>
<dbReference type="PANTHER" id="PTHR47032">
    <property type="entry name" value="UDP-D-XYLOSE:L-FUCOSE ALPHA-1,3-D-XYLOSYLTRANSFERASE-RELATED"/>
    <property type="match status" value="1"/>
</dbReference>
<comment type="caution">
    <text evidence="1">The sequence shown here is derived from an EMBL/GenBank/DDBJ whole genome shotgun (WGS) entry which is preliminary data.</text>
</comment>
<dbReference type="Proteomes" id="UP000749559">
    <property type="component" value="Unassembled WGS sequence"/>
</dbReference>
<dbReference type="EMBL" id="CAIIXF020000069">
    <property type="protein sequence ID" value="CAH1802765.1"/>
    <property type="molecule type" value="Genomic_DNA"/>
</dbReference>
<dbReference type="InterPro" id="IPR005069">
    <property type="entry name" value="Nucl-diP-sugar_transferase"/>
</dbReference>
<dbReference type="PANTHER" id="PTHR47032:SF1">
    <property type="entry name" value="UDP-D-XYLOSE:L-FUCOSE ALPHA-1,3-D-XYLOSYLTRANSFERASE-RELATED"/>
    <property type="match status" value="1"/>
</dbReference>
<protein>
    <submittedName>
        <fullName evidence="1">Uncharacterized protein</fullName>
    </submittedName>
</protein>